<dbReference type="EMBL" id="WSRP01000009">
    <property type="protein sequence ID" value="MVX56414.1"/>
    <property type="molecule type" value="Genomic_DNA"/>
</dbReference>
<protein>
    <submittedName>
        <fullName evidence="2">Uncharacterized protein</fullName>
    </submittedName>
</protein>
<proteinExistence type="predicted"/>
<evidence type="ECO:0000313" key="2">
    <source>
        <dbReference type="EMBL" id="MVX56414.1"/>
    </source>
</evidence>
<accession>A0A6L6YGD7</accession>
<comment type="caution">
    <text evidence="2">The sequence shown here is derived from an EMBL/GenBank/DDBJ whole genome shotgun (WGS) entry which is preliminary data.</text>
</comment>
<keyword evidence="3" id="KW-1185">Reference proteome</keyword>
<dbReference type="AlphaFoldDB" id="A0A6L6YGD7"/>
<organism evidence="2 3">
    <name type="scientific">Parasutterella muris</name>
    <dbReference type="NCBI Taxonomy" id="2565572"/>
    <lineage>
        <taxon>Bacteria</taxon>
        <taxon>Pseudomonadati</taxon>
        <taxon>Pseudomonadota</taxon>
        <taxon>Betaproteobacteria</taxon>
        <taxon>Burkholderiales</taxon>
        <taxon>Sutterellaceae</taxon>
        <taxon>Parasutterella</taxon>
    </lineage>
</organism>
<dbReference type="Proteomes" id="UP000472580">
    <property type="component" value="Unassembled WGS sequence"/>
</dbReference>
<reference evidence="2 3" key="1">
    <citation type="submission" date="2019-12" db="EMBL/GenBank/DDBJ databases">
        <title>Microbes associate with the intestines of laboratory mice.</title>
        <authorList>
            <person name="Navarre W."/>
            <person name="Wong E."/>
        </authorList>
    </citation>
    <scope>NUCLEOTIDE SEQUENCE [LARGE SCALE GENOMIC DNA]</scope>
    <source>
        <strain evidence="2 3">NM82_D38</strain>
    </source>
</reference>
<evidence type="ECO:0000256" key="1">
    <source>
        <dbReference type="SAM" id="MobiDB-lite"/>
    </source>
</evidence>
<feature type="compositionally biased region" description="Basic and acidic residues" evidence="1">
    <location>
        <begin position="10"/>
        <end position="20"/>
    </location>
</feature>
<dbReference type="RefSeq" id="WP_160334846.1">
    <property type="nucleotide sequence ID" value="NZ_CALPCR010000003.1"/>
</dbReference>
<gene>
    <name evidence="2" type="ORF">E5987_04230</name>
</gene>
<evidence type="ECO:0000313" key="3">
    <source>
        <dbReference type="Proteomes" id="UP000472580"/>
    </source>
</evidence>
<sequence length="61" mass="7481">MEKKNKKSDRKPPEVPKEVSVDCLEPPDEYEDREEIRRLFAEEIEEREKEHEFYNWNITGD</sequence>
<name>A0A6L6YGD7_9BURK</name>
<feature type="region of interest" description="Disordered" evidence="1">
    <location>
        <begin position="1"/>
        <end position="20"/>
    </location>
</feature>